<accession>W4VQ78</accession>
<reference evidence="1 2" key="1">
    <citation type="journal article" date="2014" name="Genome Announc.">
        <title>Draft Genome Sequence of the Boron-Tolerant and Moderately Halotolerant Bacterium Gracilibacillus boraciitolerans JCM 21714T.</title>
        <authorList>
            <person name="Ahmed I."/>
            <person name="Oshima K."/>
            <person name="Suda W."/>
            <person name="Kitamura K."/>
            <person name="Iida T."/>
            <person name="Ohmori Y."/>
            <person name="Fujiwara T."/>
            <person name="Hattori M."/>
            <person name="Ohkuma M."/>
        </authorList>
    </citation>
    <scope>NUCLEOTIDE SEQUENCE [LARGE SCALE GENOMIC DNA]</scope>
    <source>
        <strain evidence="1 2">JCM 21714</strain>
    </source>
</reference>
<dbReference type="Proteomes" id="UP000019102">
    <property type="component" value="Unassembled WGS sequence"/>
</dbReference>
<proteinExistence type="predicted"/>
<dbReference type="EMBL" id="BAVS01000053">
    <property type="protein sequence ID" value="GAE95372.1"/>
    <property type="molecule type" value="Genomic_DNA"/>
</dbReference>
<dbReference type="eggNOG" id="COG5483">
    <property type="taxonomic scope" value="Bacteria"/>
</dbReference>
<gene>
    <name evidence="1" type="ORF">JCM21714_4604</name>
</gene>
<comment type="caution">
    <text evidence="1">The sequence shown here is derived from an EMBL/GenBank/DDBJ whole genome shotgun (WGS) entry which is preliminary data.</text>
</comment>
<sequence>MIISNYLQANGSQVIHIIPDAEAKATFVEHQLGKWGGATPAVEKDGTVVYPRL</sequence>
<dbReference type="AlphaFoldDB" id="W4VQ78"/>
<dbReference type="STRING" id="1298598.JCM21714_4604"/>
<name>W4VQ78_9BACI</name>
<evidence type="ECO:0000313" key="1">
    <source>
        <dbReference type="EMBL" id="GAE95372.1"/>
    </source>
</evidence>
<evidence type="ECO:0000313" key="2">
    <source>
        <dbReference type="Proteomes" id="UP000019102"/>
    </source>
</evidence>
<keyword evidence="2" id="KW-1185">Reference proteome</keyword>
<protein>
    <submittedName>
        <fullName evidence="1">Uncharacterized protein</fullName>
    </submittedName>
</protein>
<organism evidence="1 2">
    <name type="scientific">Gracilibacillus boraciitolerans JCM 21714</name>
    <dbReference type="NCBI Taxonomy" id="1298598"/>
    <lineage>
        <taxon>Bacteria</taxon>
        <taxon>Bacillati</taxon>
        <taxon>Bacillota</taxon>
        <taxon>Bacilli</taxon>
        <taxon>Bacillales</taxon>
        <taxon>Bacillaceae</taxon>
        <taxon>Gracilibacillus</taxon>
    </lineage>
</organism>